<evidence type="ECO:0008006" key="3">
    <source>
        <dbReference type="Google" id="ProtNLM"/>
    </source>
</evidence>
<proteinExistence type="predicted"/>
<keyword evidence="2" id="KW-1185">Reference proteome</keyword>
<reference evidence="1 2" key="1">
    <citation type="submission" date="2023-04" db="EMBL/GenBank/DDBJ databases">
        <title>A long-awaited taxogenomic arrangement of the family Halomonadaceae.</title>
        <authorList>
            <person name="De La Haba R."/>
            <person name="Chuvochina M."/>
            <person name="Wittouck S."/>
            <person name="Arahal D.R."/>
            <person name="Sanchez-Porro C."/>
            <person name="Hugenholtz P."/>
            <person name="Ventosa A."/>
        </authorList>
    </citation>
    <scope>NUCLEOTIDE SEQUENCE [LARGE SCALE GENOMIC DNA]</scope>
    <source>
        <strain evidence="1 2">DSM 23530</strain>
    </source>
</reference>
<name>A0ABU1G1I4_9GAMM</name>
<accession>A0ABU1G1I4</accession>
<dbReference type="EMBL" id="JARWAK010000005">
    <property type="protein sequence ID" value="MDR5866739.1"/>
    <property type="molecule type" value="Genomic_DNA"/>
</dbReference>
<gene>
    <name evidence="1" type="ORF">QC818_08090</name>
</gene>
<evidence type="ECO:0000313" key="2">
    <source>
        <dbReference type="Proteomes" id="UP001264519"/>
    </source>
</evidence>
<protein>
    <recommendedName>
        <fullName evidence="3">Alpha/beta hydrolase family protein</fullName>
    </recommendedName>
</protein>
<comment type="caution">
    <text evidence="1">The sequence shown here is derived from an EMBL/GenBank/DDBJ whole genome shotgun (WGS) entry which is preliminary data.</text>
</comment>
<evidence type="ECO:0000313" key="1">
    <source>
        <dbReference type="EMBL" id="MDR5866739.1"/>
    </source>
</evidence>
<sequence>MRFRRAPCRDAVMIVHGLTTSSGMFIQPEHDNLVSHLLDSGSPMSGPWTSA</sequence>
<dbReference type="Proteomes" id="UP001264519">
    <property type="component" value="Unassembled WGS sequence"/>
</dbReference>
<organism evidence="1 2">
    <name type="scientific">Halomonas koreensis</name>
    <dbReference type="NCBI Taxonomy" id="245385"/>
    <lineage>
        <taxon>Bacteria</taxon>
        <taxon>Pseudomonadati</taxon>
        <taxon>Pseudomonadota</taxon>
        <taxon>Gammaproteobacteria</taxon>
        <taxon>Oceanospirillales</taxon>
        <taxon>Halomonadaceae</taxon>
        <taxon>Halomonas</taxon>
    </lineage>
</organism>
<dbReference type="RefSeq" id="WP_309652334.1">
    <property type="nucleotide sequence ID" value="NZ_JARWAK010000005.1"/>
</dbReference>